<comment type="subcellular location">
    <subcellularLocation>
        <location evidence="1">Membrane</location>
        <topology evidence="1">Multi-pass membrane protein</topology>
    </subcellularLocation>
</comment>
<feature type="transmembrane region" description="Helical" evidence="6">
    <location>
        <begin position="198"/>
        <end position="219"/>
    </location>
</feature>
<dbReference type="Pfam" id="PF04138">
    <property type="entry name" value="GtrA_DPMS_TM"/>
    <property type="match status" value="1"/>
</dbReference>
<evidence type="ECO:0000313" key="9">
    <source>
        <dbReference type="Proteomes" id="UP001157109"/>
    </source>
</evidence>
<feature type="domain" description="GtrA/DPMS transmembrane" evidence="7">
    <location>
        <begin position="106"/>
        <end position="223"/>
    </location>
</feature>
<dbReference type="InterPro" id="IPR051401">
    <property type="entry name" value="GtrA_CellWall_Glycosyl"/>
</dbReference>
<evidence type="ECO:0000256" key="6">
    <source>
        <dbReference type="SAM" id="Phobius"/>
    </source>
</evidence>
<dbReference type="Proteomes" id="UP001157109">
    <property type="component" value="Unassembled WGS sequence"/>
</dbReference>
<feature type="transmembrane region" description="Helical" evidence="6">
    <location>
        <begin position="104"/>
        <end position="125"/>
    </location>
</feature>
<accession>A0ABQ6HRY6</accession>
<name>A0ABQ6HRY6_9MICO</name>
<evidence type="ECO:0000256" key="4">
    <source>
        <dbReference type="ARBA" id="ARBA00022989"/>
    </source>
</evidence>
<dbReference type="EMBL" id="BSUJ01000001">
    <property type="protein sequence ID" value="GMA21141.1"/>
    <property type="molecule type" value="Genomic_DNA"/>
</dbReference>
<organism evidence="8 9">
    <name type="scientific">Arsenicicoccus piscis</name>
    <dbReference type="NCBI Taxonomy" id="673954"/>
    <lineage>
        <taxon>Bacteria</taxon>
        <taxon>Bacillati</taxon>
        <taxon>Actinomycetota</taxon>
        <taxon>Actinomycetes</taxon>
        <taxon>Micrococcales</taxon>
        <taxon>Intrasporangiaceae</taxon>
        <taxon>Arsenicicoccus</taxon>
    </lineage>
</organism>
<evidence type="ECO:0000256" key="1">
    <source>
        <dbReference type="ARBA" id="ARBA00004141"/>
    </source>
</evidence>
<dbReference type="PANTHER" id="PTHR38459">
    <property type="entry name" value="PROPHAGE BACTOPRENOL-LINKED GLUCOSE TRANSLOCASE HOMOLOG"/>
    <property type="match status" value="1"/>
</dbReference>
<dbReference type="RefSeq" id="WP_284284801.1">
    <property type="nucleotide sequence ID" value="NZ_BSUJ01000001.1"/>
</dbReference>
<keyword evidence="3 6" id="KW-0812">Transmembrane</keyword>
<evidence type="ECO:0000259" key="7">
    <source>
        <dbReference type="Pfam" id="PF04138"/>
    </source>
</evidence>
<sequence>MRIQGDPGRRGARAAPLVEDTSWFFDTELLVLAERCGLRIHEVPVDWYDDPDSRVDIVRTAADDLAGIRRVRRSLRQSTTRDELTRINRAMGRRRPGARLGTQLARFATIGVGSTVLHLGLFAALRLPLGSAMLANLVALLVATIANTAANRAWTFEVRGAQDRLKHQLQGLTIFGITWAATSLGLLALHALAPTAPVAVETAVVAVMNVVSTLVRFVALRAWMGGEQTDAGYFVIDAADQPRTEPGPVSEPTTRLALVQE</sequence>
<evidence type="ECO:0000313" key="8">
    <source>
        <dbReference type="EMBL" id="GMA21141.1"/>
    </source>
</evidence>
<evidence type="ECO:0000256" key="5">
    <source>
        <dbReference type="ARBA" id="ARBA00023136"/>
    </source>
</evidence>
<keyword evidence="4 6" id="KW-1133">Transmembrane helix</keyword>
<evidence type="ECO:0000256" key="2">
    <source>
        <dbReference type="ARBA" id="ARBA00009399"/>
    </source>
</evidence>
<dbReference type="InterPro" id="IPR007267">
    <property type="entry name" value="GtrA_DPMS_TM"/>
</dbReference>
<dbReference type="PANTHER" id="PTHR38459:SF1">
    <property type="entry name" value="PROPHAGE BACTOPRENOL-LINKED GLUCOSE TRANSLOCASE HOMOLOG"/>
    <property type="match status" value="1"/>
</dbReference>
<gene>
    <name evidence="8" type="ORF">GCM10025862_31620</name>
</gene>
<reference evidence="9" key="1">
    <citation type="journal article" date="2019" name="Int. J. Syst. Evol. Microbiol.">
        <title>The Global Catalogue of Microorganisms (GCM) 10K type strain sequencing project: providing services to taxonomists for standard genome sequencing and annotation.</title>
        <authorList>
            <consortium name="The Broad Institute Genomics Platform"/>
            <consortium name="The Broad Institute Genome Sequencing Center for Infectious Disease"/>
            <person name="Wu L."/>
            <person name="Ma J."/>
        </authorList>
    </citation>
    <scope>NUCLEOTIDE SEQUENCE [LARGE SCALE GENOMIC DNA]</scope>
    <source>
        <strain evidence="9">NBRC 105830</strain>
    </source>
</reference>
<feature type="transmembrane region" description="Helical" evidence="6">
    <location>
        <begin position="131"/>
        <end position="150"/>
    </location>
</feature>
<keyword evidence="5 6" id="KW-0472">Membrane</keyword>
<comment type="similarity">
    <text evidence="2">Belongs to the GtrA family.</text>
</comment>
<evidence type="ECO:0000256" key="3">
    <source>
        <dbReference type="ARBA" id="ARBA00022692"/>
    </source>
</evidence>
<keyword evidence="9" id="KW-1185">Reference proteome</keyword>
<protein>
    <recommendedName>
        <fullName evidence="7">GtrA/DPMS transmembrane domain-containing protein</fullName>
    </recommendedName>
</protein>
<proteinExistence type="inferred from homology"/>
<comment type="caution">
    <text evidence="8">The sequence shown here is derived from an EMBL/GenBank/DDBJ whole genome shotgun (WGS) entry which is preliminary data.</text>
</comment>
<feature type="transmembrane region" description="Helical" evidence="6">
    <location>
        <begin position="171"/>
        <end position="192"/>
    </location>
</feature>